<dbReference type="InterPro" id="IPR052854">
    <property type="entry name" value="Serpentine_rcpt_epsilon"/>
</dbReference>
<dbReference type="WBParaSite" id="Pan_g10465.t1">
    <property type="protein sequence ID" value="Pan_g10465.t1"/>
    <property type="gene ID" value="Pan_g10465"/>
</dbReference>
<organism evidence="3 4">
    <name type="scientific">Panagrellus redivivus</name>
    <name type="common">Microworm</name>
    <dbReference type="NCBI Taxonomy" id="6233"/>
    <lineage>
        <taxon>Eukaryota</taxon>
        <taxon>Metazoa</taxon>
        <taxon>Ecdysozoa</taxon>
        <taxon>Nematoda</taxon>
        <taxon>Chromadorea</taxon>
        <taxon>Rhabditida</taxon>
        <taxon>Tylenchina</taxon>
        <taxon>Panagrolaimomorpha</taxon>
        <taxon>Panagrolaimoidea</taxon>
        <taxon>Panagrolaimidae</taxon>
        <taxon>Panagrellus</taxon>
    </lineage>
</organism>
<dbReference type="InterPro" id="IPR004151">
    <property type="entry name" value="7TM_GPCR_serpentine_rcpt_Sre"/>
</dbReference>
<reference evidence="3" key="1">
    <citation type="journal article" date="2013" name="Genetics">
        <title>The draft genome and transcriptome of Panagrellus redivivus are shaped by the harsh demands of a free-living lifestyle.</title>
        <authorList>
            <person name="Srinivasan J."/>
            <person name="Dillman A.R."/>
            <person name="Macchietto M.G."/>
            <person name="Heikkinen L."/>
            <person name="Lakso M."/>
            <person name="Fracchia K.M."/>
            <person name="Antoshechkin I."/>
            <person name="Mortazavi A."/>
            <person name="Wong G."/>
            <person name="Sternberg P.W."/>
        </authorList>
    </citation>
    <scope>NUCLEOTIDE SEQUENCE [LARGE SCALE GENOMIC DNA]</scope>
    <source>
        <strain evidence="3">MT8872</strain>
    </source>
</reference>
<comment type="similarity">
    <text evidence="1">Belongs to the nematode receptor-like protein sre family.</text>
</comment>
<feature type="transmembrane region" description="Helical" evidence="2">
    <location>
        <begin position="141"/>
        <end position="160"/>
    </location>
</feature>
<feature type="transmembrane region" description="Helical" evidence="2">
    <location>
        <begin position="166"/>
        <end position="188"/>
    </location>
</feature>
<keyword evidence="3" id="KW-1185">Reference proteome</keyword>
<dbReference type="GO" id="GO:0016020">
    <property type="term" value="C:membrane"/>
    <property type="evidence" value="ECO:0007669"/>
    <property type="project" value="InterPro"/>
</dbReference>
<reference evidence="4" key="2">
    <citation type="submission" date="2020-10" db="UniProtKB">
        <authorList>
            <consortium name="WormBaseParasite"/>
        </authorList>
    </citation>
    <scope>IDENTIFICATION</scope>
</reference>
<dbReference type="Proteomes" id="UP000492821">
    <property type="component" value="Unassembled WGS sequence"/>
</dbReference>
<dbReference type="GO" id="GO:0007606">
    <property type="term" value="P:sensory perception of chemical stimulus"/>
    <property type="evidence" value="ECO:0007669"/>
    <property type="project" value="InterPro"/>
</dbReference>
<proteinExistence type="inferred from homology"/>
<evidence type="ECO:0000313" key="4">
    <source>
        <dbReference type="WBParaSite" id="Pan_g10465.t1"/>
    </source>
</evidence>
<sequence length="342" mass="39269">MFLLPEMPNPNGPFTTMMCSDDNSFSSKLMMISGFTSTLSIIPSILCTYSINIILRRVHSNLRRLMAVISILFLIRPFVQTFEIIYVCHNGEDETTLLVTHIVRDIVVIMTRMVWITVGIERLLATIYVGTYEKSKKVKKIFWILVLFAFLFACTYAYYAEIIGNNIAVTYSILASTALIAVLMVSIIRKKNQELRRLSNKVGLRALALTEKYQIVENLRSLDYLMPHANIDGFTDFMTVGCGLAARIFFDLPTGASVFHLCLNLQILVFCIYWSRRNPQFKKLIQRYCRDRTVGPSMTAESAEPCSNYRQEKNYIKNPLGEKIQKEQTPEEHFSALRAMWT</sequence>
<evidence type="ECO:0000256" key="1">
    <source>
        <dbReference type="ARBA" id="ARBA00006803"/>
    </source>
</evidence>
<protein>
    <submittedName>
        <fullName evidence="4">G_PROTEIN_RECEP_F1_2 domain-containing protein</fullName>
    </submittedName>
</protein>
<feature type="transmembrane region" description="Helical" evidence="2">
    <location>
        <begin position="30"/>
        <end position="55"/>
    </location>
</feature>
<evidence type="ECO:0000313" key="3">
    <source>
        <dbReference type="Proteomes" id="UP000492821"/>
    </source>
</evidence>
<evidence type="ECO:0000256" key="2">
    <source>
        <dbReference type="SAM" id="Phobius"/>
    </source>
</evidence>
<dbReference type="PANTHER" id="PTHR47518">
    <property type="entry name" value="SERPENTINE RECEPTOR CLASS EPSILON-13-RELATED"/>
    <property type="match status" value="1"/>
</dbReference>
<keyword evidence="2" id="KW-0812">Transmembrane</keyword>
<feature type="transmembrane region" description="Helical" evidence="2">
    <location>
        <begin position="106"/>
        <end position="129"/>
    </location>
</feature>
<name>A0A7E4UMA9_PANRE</name>
<keyword evidence="2" id="KW-1133">Transmembrane helix</keyword>
<dbReference type="PANTHER" id="PTHR47518:SF9">
    <property type="entry name" value="SERPENTINE RECEPTOR, CLASS T"/>
    <property type="match status" value="1"/>
</dbReference>
<dbReference type="AlphaFoldDB" id="A0A7E4UMA9"/>
<accession>A0A7E4UMA9</accession>
<dbReference type="Pfam" id="PF03125">
    <property type="entry name" value="Sre"/>
    <property type="match status" value="1"/>
</dbReference>
<keyword evidence="2" id="KW-0472">Membrane</keyword>
<feature type="transmembrane region" description="Helical" evidence="2">
    <location>
        <begin position="67"/>
        <end position="86"/>
    </location>
</feature>